<comment type="caution">
    <text evidence="2">The sequence shown here is derived from an EMBL/GenBank/DDBJ whole genome shotgun (WGS) entry which is preliminary data.</text>
</comment>
<evidence type="ECO:0000259" key="1">
    <source>
        <dbReference type="PROSITE" id="PS51061"/>
    </source>
</evidence>
<dbReference type="PROSITE" id="PS51061">
    <property type="entry name" value="R3H"/>
    <property type="match status" value="1"/>
</dbReference>
<accession>A0A8H5HHU0</accession>
<organism evidence="2 3">
    <name type="scientific">Tricholomella constricta</name>
    <dbReference type="NCBI Taxonomy" id="117010"/>
    <lineage>
        <taxon>Eukaryota</taxon>
        <taxon>Fungi</taxon>
        <taxon>Dikarya</taxon>
        <taxon>Basidiomycota</taxon>
        <taxon>Agaricomycotina</taxon>
        <taxon>Agaricomycetes</taxon>
        <taxon>Agaricomycetidae</taxon>
        <taxon>Agaricales</taxon>
        <taxon>Tricholomatineae</taxon>
        <taxon>Lyophyllaceae</taxon>
        <taxon>Tricholomella</taxon>
    </lineage>
</organism>
<dbReference type="EMBL" id="JAACJP010000007">
    <property type="protein sequence ID" value="KAF5383190.1"/>
    <property type="molecule type" value="Genomic_DNA"/>
</dbReference>
<gene>
    <name evidence="2" type="ORF">D9615_004914</name>
</gene>
<dbReference type="Proteomes" id="UP000565441">
    <property type="component" value="Unassembled WGS sequence"/>
</dbReference>
<evidence type="ECO:0000313" key="3">
    <source>
        <dbReference type="Proteomes" id="UP000565441"/>
    </source>
</evidence>
<dbReference type="InterPro" id="IPR036867">
    <property type="entry name" value="R3H_dom_sf"/>
</dbReference>
<sequence length="265" mass="29131">MLSSSCSVLTDALVHCHEVIPVLQRPDCIETGRVKAAVHRVLWRVVQISRRAVPALPCSVKLPRNAQPSLPLPAHVGAFAAPKCNNECAIAKRNAWLVDALGINTELREKTALVTYHDEVAGFACANSKFLVVVEKVFDEFVMSQKKTQVLPHMPPERKKFVHNLAAVYRMNTQMVDQEPHRSVLLLRRLDRRIPTPLLSSTIAASTPTPSNLGKLADLRIAAAPSWRASPTPSVLKQSAVDVPFDIGGSDLTLSISRRHSLPIQ</sequence>
<proteinExistence type="predicted"/>
<protein>
    <recommendedName>
        <fullName evidence="1">R3H domain-containing protein</fullName>
    </recommendedName>
</protein>
<evidence type="ECO:0000313" key="2">
    <source>
        <dbReference type="EMBL" id="KAF5383190.1"/>
    </source>
</evidence>
<dbReference type="GO" id="GO:0003676">
    <property type="term" value="F:nucleic acid binding"/>
    <property type="evidence" value="ECO:0007669"/>
    <property type="project" value="UniProtKB-UniRule"/>
</dbReference>
<dbReference type="OrthoDB" id="6512771at2759"/>
<dbReference type="Gene3D" id="3.30.1370.50">
    <property type="entry name" value="R3H-like domain"/>
    <property type="match status" value="1"/>
</dbReference>
<feature type="domain" description="R3H" evidence="1">
    <location>
        <begin position="128"/>
        <end position="190"/>
    </location>
</feature>
<dbReference type="InterPro" id="IPR001374">
    <property type="entry name" value="R3H_dom"/>
</dbReference>
<keyword evidence="3" id="KW-1185">Reference proteome</keyword>
<name>A0A8H5HHU0_9AGAR</name>
<dbReference type="CDD" id="cd02325">
    <property type="entry name" value="R3H"/>
    <property type="match status" value="1"/>
</dbReference>
<reference evidence="2 3" key="1">
    <citation type="journal article" date="2020" name="ISME J.">
        <title>Uncovering the hidden diversity of litter-decomposition mechanisms in mushroom-forming fungi.</title>
        <authorList>
            <person name="Floudas D."/>
            <person name="Bentzer J."/>
            <person name="Ahren D."/>
            <person name="Johansson T."/>
            <person name="Persson P."/>
            <person name="Tunlid A."/>
        </authorList>
    </citation>
    <scope>NUCLEOTIDE SEQUENCE [LARGE SCALE GENOMIC DNA]</scope>
    <source>
        <strain evidence="2 3">CBS 661.87</strain>
    </source>
</reference>
<dbReference type="Pfam" id="PF01424">
    <property type="entry name" value="R3H"/>
    <property type="match status" value="1"/>
</dbReference>
<dbReference type="AlphaFoldDB" id="A0A8H5HHU0"/>
<dbReference type="SUPFAM" id="SSF82708">
    <property type="entry name" value="R3H domain"/>
    <property type="match status" value="1"/>
</dbReference>